<gene>
    <name evidence="2" type="ORF">SAMN04487968_1177</name>
</gene>
<sequence>MSNERLQAGLARAGLTNEVVADRTGVDPKTVQRWLKGRVPHPRSRFVIAELLEEDEEFLWPGVRRLDPSTSVAAELVAAYAYRSELDLKRWWEFFVRAERQIDLLGFTLYFLPQQHPGLVDLLGQKIDDGCRIRAALADPSSPHVQWRDDEEHLAITVKVRIKSALDAFAPLIERGAEFRFQDAPLYNSIFRFDDEMLLTPHLYATPGHSAPLLHMRRLMSNGLFSRFASHFEAVWSDAKPMEEDRRTPD</sequence>
<dbReference type="Proteomes" id="UP000198832">
    <property type="component" value="Unassembled WGS sequence"/>
</dbReference>
<dbReference type="Gene3D" id="1.10.260.40">
    <property type="entry name" value="lambda repressor-like DNA-binding domains"/>
    <property type="match status" value="1"/>
</dbReference>
<dbReference type="OrthoDB" id="8438314at2"/>
<accession>A0A1I1NM63</accession>
<dbReference type="STRING" id="574651.SAMN04487968_1177"/>
<dbReference type="SUPFAM" id="SSF47413">
    <property type="entry name" value="lambda repressor-like DNA-binding domains"/>
    <property type="match status" value="1"/>
</dbReference>
<proteinExistence type="predicted"/>
<dbReference type="GO" id="GO:0003677">
    <property type="term" value="F:DNA binding"/>
    <property type="evidence" value="ECO:0007669"/>
    <property type="project" value="InterPro"/>
</dbReference>
<name>A0A1I1NM63_9ACTN</name>
<evidence type="ECO:0000313" key="2">
    <source>
        <dbReference type="EMBL" id="SFC96568.1"/>
    </source>
</evidence>
<keyword evidence="3" id="KW-1185">Reference proteome</keyword>
<feature type="domain" description="HTH cro/C1-type" evidence="1">
    <location>
        <begin position="6"/>
        <end position="59"/>
    </location>
</feature>
<protein>
    <recommendedName>
        <fullName evidence="1">HTH cro/C1-type domain-containing protein</fullName>
    </recommendedName>
</protein>
<reference evidence="2 3" key="1">
    <citation type="submission" date="2016-10" db="EMBL/GenBank/DDBJ databases">
        <authorList>
            <person name="de Groot N.N."/>
        </authorList>
    </citation>
    <scope>NUCLEOTIDE SEQUENCE [LARGE SCALE GENOMIC DNA]</scope>
    <source>
        <strain evidence="2 3">CGMCC 1.7056</strain>
    </source>
</reference>
<evidence type="ECO:0000313" key="3">
    <source>
        <dbReference type="Proteomes" id="UP000198832"/>
    </source>
</evidence>
<dbReference type="InterPro" id="IPR001387">
    <property type="entry name" value="Cro/C1-type_HTH"/>
</dbReference>
<dbReference type="InterPro" id="IPR010982">
    <property type="entry name" value="Lambda_DNA-bd_dom_sf"/>
</dbReference>
<dbReference type="PROSITE" id="PS50943">
    <property type="entry name" value="HTH_CROC1"/>
    <property type="match status" value="1"/>
</dbReference>
<evidence type="ECO:0000259" key="1">
    <source>
        <dbReference type="PROSITE" id="PS50943"/>
    </source>
</evidence>
<dbReference type="CDD" id="cd00093">
    <property type="entry name" value="HTH_XRE"/>
    <property type="match status" value="1"/>
</dbReference>
<dbReference type="AlphaFoldDB" id="A0A1I1NM63"/>
<dbReference type="RefSeq" id="WP_139230151.1">
    <property type="nucleotide sequence ID" value="NZ_FOLB01000017.1"/>
</dbReference>
<organism evidence="2 3">
    <name type="scientific">Nocardioides terrae</name>
    <dbReference type="NCBI Taxonomy" id="574651"/>
    <lineage>
        <taxon>Bacteria</taxon>
        <taxon>Bacillati</taxon>
        <taxon>Actinomycetota</taxon>
        <taxon>Actinomycetes</taxon>
        <taxon>Propionibacteriales</taxon>
        <taxon>Nocardioidaceae</taxon>
        <taxon>Nocardioides</taxon>
    </lineage>
</organism>
<dbReference type="EMBL" id="FOLB01000017">
    <property type="protein sequence ID" value="SFC96568.1"/>
    <property type="molecule type" value="Genomic_DNA"/>
</dbReference>